<name>A0ABX2JHU7_9SPHN</name>
<protein>
    <recommendedName>
        <fullName evidence="5">Tip attachment protein J domain-containing protein</fullName>
    </recommendedName>
</protein>
<organism evidence="3 4">
    <name type="scientific">Sphingomonas hominis</name>
    <dbReference type="NCBI Taxonomy" id="2741495"/>
    <lineage>
        <taxon>Bacteria</taxon>
        <taxon>Pseudomonadati</taxon>
        <taxon>Pseudomonadota</taxon>
        <taxon>Alphaproteobacteria</taxon>
        <taxon>Sphingomonadales</taxon>
        <taxon>Sphingomonadaceae</taxon>
        <taxon>Sphingomonas</taxon>
    </lineage>
</organism>
<gene>
    <name evidence="3" type="ORF">HRV97_09155</name>
</gene>
<feature type="domain" description="Rcc01698-like C-terminal" evidence="2">
    <location>
        <begin position="470"/>
        <end position="561"/>
    </location>
</feature>
<proteinExistence type="predicted"/>
<keyword evidence="4" id="KW-1185">Reference proteome</keyword>
<dbReference type="Proteomes" id="UP000621447">
    <property type="component" value="Unassembled WGS sequence"/>
</dbReference>
<comment type="caution">
    <text evidence="3">The sequence shown here is derived from an EMBL/GenBank/DDBJ whole genome shotgun (WGS) entry which is preliminary data.</text>
</comment>
<dbReference type="InterPro" id="IPR032876">
    <property type="entry name" value="J_dom"/>
</dbReference>
<evidence type="ECO:0000259" key="2">
    <source>
        <dbReference type="Pfam" id="PF23666"/>
    </source>
</evidence>
<evidence type="ECO:0000313" key="4">
    <source>
        <dbReference type="Proteomes" id="UP000621447"/>
    </source>
</evidence>
<reference evidence="3 4" key="1">
    <citation type="submission" date="2020-06" db="EMBL/GenBank/DDBJ databases">
        <title>Sphingomonas hominis sp. nov., a member of the Sphingomonas, isolated from the hair of a 22-year-old girl.</title>
        <authorList>
            <person name="Zhang D.-F."/>
            <person name="Cui X.-W."/>
        </authorList>
    </citation>
    <scope>NUCLEOTIDE SEQUENCE [LARGE SCALE GENOMIC DNA]</scope>
    <source>
        <strain evidence="3 4">HHU CXW</strain>
    </source>
</reference>
<dbReference type="InterPro" id="IPR056490">
    <property type="entry name" value="Rcc01698_C"/>
</dbReference>
<dbReference type="Pfam" id="PF13550">
    <property type="entry name" value="Phage-tail_3"/>
    <property type="match status" value="1"/>
</dbReference>
<evidence type="ECO:0000259" key="1">
    <source>
        <dbReference type="Pfam" id="PF13550"/>
    </source>
</evidence>
<accession>A0ABX2JHU7</accession>
<feature type="domain" description="Tip attachment protein J" evidence="1">
    <location>
        <begin position="268"/>
        <end position="373"/>
    </location>
</feature>
<sequence length="709" mass="73675">MATLVLTTVGGVIGGPVGAALGAIAGQAVDARVLAPKGRQGPRLAELKVQTSSYGTQIPKVFGRMRVAGCVIWATDLIEQRGTTRGGKGQGSTTSYSYAASFAVALSARPITAVGRIWADGKLLRGAAGDWKTQTGFRLHRGDEAQMPDPLVASAVGGEVAPAHRGIAYAVFEMLQLADFGNRIPSLTFEVIADEGAVSVGGIARAIGGGALLGEGLDDPVHGFAASGDTVAGAAETLASLCGGWFAARGRGVMLANRVAAPILLDARTVSRTRQPIDRVPASVEVAHYDPARDYQIGVQRAVRSGAGARGEELAVAAALPASQAKALALSTLLGRERMREARQVAADARAIAVQPGDAVRVGDDFRVWRVTRSSVEAMRLSLDLVPVTTGVAPRTADAGQVLFSADSVVGRSVVAVFEVPPTGEEAWTRPRIAVAAAGDAPGWRQAAVEVSRDNGATWEPLGTTAAAVVMGVTSAAVRRGSATLIDRAGVVEVALLHDGMVLQSADAAMRARGANLALLGDEVIQFAQAVQVAPARWRLSLLGRGMNGSVAQAHAAGTRFGALDRDSLLVPDVALRIGERVRVGVRGVGDVDRPVVADTTLTGRSVAPLAPVHLRWHALADGGARVTWVRRSRLGWRWDDGDVPLGEERERYRVAVTSALGTRVLLTDEPATAVSRDECAGARVRVAISQVGTVASSPEVIITRGNQS</sequence>
<dbReference type="EMBL" id="JABULH010000003">
    <property type="protein sequence ID" value="NTS65329.1"/>
    <property type="molecule type" value="Genomic_DNA"/>
</dbReference>
<evidence type="ECO:0008006" key="5">
    <source>
        <dbReference type="Google" id="ProtNLM"/>
    </source>
</evidence>
<dbReference type="Pfam" id="PF23666">
    <property type="entry name" value="Rcc01698_C"/>
    <property type="match status" value="1"/>
</dbReference>
<evidence type="ECO:0000313" key="3">
    <source>
        <dbReference type="EMBL" id="NTS65329.1"/>
    </source>
</evidence>
<dbReference type="RefSeq" id="WP_174193963.1">
    <property type="nucleotide sequence ID" value="NZ_JABULH010000003.1"/>
</dbReference>